<dbReference type="SUPFAM" id="SSF52540">
    <property type="entry name" value="P-loop containing nucleoside triphosphate hydrolases"/>
    <property type="match status" value="1"/>
</dbReference>
<evidence type="ECO:0000313" key="6">
    <source>
        <dbReference type="Proteomes" id="UP000702954"/>
    </source>
</evidence>
<feature type="coiled-coil region" evidence="1">
    <location>
        <begin position="52"/>
        <end position="86"/>
    </location>
</feature>
<dbReference type="GeneID" id="97505653"/>
<dbReference type="Proteomes" id="UP000702954">
    <property type="component" value="Unassembled WGS sequence"/>
</dbReference>
<dbReference type="InterPro" id="IPR027417">
    <property type="entry name" value="P-loop_NTPase"/>
</dbReference>
<evidence type="ECO:0000313" key="4">
    <source>
        <dbReference type="EMBL" id="TCS69084.1"/>
    </source>
</evidence>
<dbReference type="Pfam" id="PF01695">
    <property type="entry name" value="IstB_IS21"/>
    <property type="match status" value="1"/>
</dbReference>
<dbReference type="GO" id="GO:0005524">
    <property type="term" value="F:ATP binding"/>
    <property type="evidence" value="ECO:0007669"/>
    <property type="project" value="InterPro"/>
</dbReference>
<feature type="domain" description="AAA+ ATPase" evidence="2">
    <location>
        <begin position="182"/>
        <end position="312"/>
    </location>
</feature>
<accession>A0A4R3JQE2</accession>
<dbReference type="SMART" id="SM00382">
    <property type="entry name" value="AAA"/>
    <property type="match status" value="1"/>
</dbReference>
<dbReference type="AlphaFoldDB" id="A0A4R3JQE2"/>
<dbReference type="PANTHER" id="PTHR30050:SF4">
    <property type="entry name" value="ATP-BINDING PROTEIN RV3427C IN INSERTION SEQUENCE-RELATED"/>
    <property type="match status" value="1"/>
</dbReference>
<dbReference type="EMBL" id="SLZV01000005">
    <property type="protein sequence ID" value="TCS69084.1"/>
    <property type="molecule type" value="Genomic_DNA"/>
</dbReference>
<organism evidence="4 5">
    <name type="scientific">Faecalimonas umbilicata</name>
    <dbReference type="NCBI Taxonomy" id="1912855"/>
    <lineage>
        <taxon>Bacteria</taxon>
        <taxon>Bacillati</taxon>
        <taxon>Bacillota</taxon>
        <taxon>Clostridia</taxon>
        <taxon>Lachnospirales</taxon>
        <taxon>Lachnospiraceae</taxon>
        <taxon>Faecalimonas</taxon>
    </lineage>
</organism>
<dbReference type="CDD" id="cd00009">
    <property type="entry name" value="AAA"/>
    <property type="match status" value="1"/>
</dbReference>
<dbReference type="PANTHER" id="PTHR30050">
    <property type="entry name" value="CHROMOSOMAL REPLICATION INITIATOR PROTEIN DNAA"/>
    <property type="match status" value="1"/>
</dbReference>
<reference evidence="3 6" key="1">
    <citation type="journal article" date="2018" name="Int. J. Syst. Evol. Microbiol.">
        <title>Draft Genome Sequence of Faecalimonas umbilicata JCM 30896T, an Acetate-Producing Bacterium Isolated from Human Feces.</title>
        <authorList>
            <person name="Sakamoto M."/>
            <person name="Ikeyama N."/>
            <person name="Yuki M."/>
            <person name="Ohkuma M."/>
        </authorList>
    </citation>
    <scope>NUCLEOTIDE SEQUENCE [LARGE SCALE GENOMIC DNA]</scope>
    <source>
        <strain evidence="3 6">EGH7</strain>
    </source>
</reference>
<dbReference type="Gene3D" id="3.40.50.300">
    <property type="entry name" value="P-loop containing nucleotide triphosphate hydrolases"/>
    <property type="match status" value="1"/>
</dbReference>
<dbReference type="NCBIfam" id="NF005304">
    <property type="entry name" value="PRK06835.1"/>
    <property type="match status" value="1"/>
</dbReference>
<dbReference type="RefSeq" id="WP_009263773.1">
    <property type="nucleotide sequence ID" value="NZ_AP031411.1"/>
</dbReference>
<evidence type="ECO:0000259" key="2">
    <source>
        <dbReference type="SMART" id="SM00382"/>
    </source>
</evidence>
<reference evidence="4 5" key="2">
    <citation type="submission" date="2019-03" db="EMBL/GenBank/DDBJ databases">
        <title>Genomic Encyclopedia of Type Strains, Phase IV (KMG-IV): sequencing the most valuable type-strain genomes for metagenomic binning, comparative biology and taxonomic classification.</title>
        <authorList>
            <person name="Goeker M."/>
        </authorList>
    </citation>
    <scope>NUCLEOTIDE SEQUENCE [LARGE SCALE GENOMIC DNA]</scope>
    <source>
        <strain evidence="4 5">DSM 103426</strain>
    </source>
</reference>
<keyword evidence="6" id="KW-1185">Reference proteome</keyword>
<dbReference type="InterPro" id="IPR003593">
    <property type="entry name" value="AAA+_ATPase"/>
</dbReference>
<comment type="caution">
    <text evidence="4">The sequence shown here is derived from an EMBL/GenBank/DDBJ whole genome shotgun (WGS) entry which is preliminary data.</text>
</comment>
<dbReference type="InterPro" id="IPR002611">
    <property type="entry name" value="IstB_ATP-bd"/>
</dbReference>
<protein>
    <submittedName>
        <fullName evidence="4">DNA replication protein DnaC</fullName>
    </submittedName>
</protein>
<dbReference type="EMBL" id="BHEO01000002">
    <property type="protein sequence ID" value="GBU03580.1"/>
    <property type="molecule type" value="Genomic_DNA"/>
</dbReference>
<dbReference type="Proteomes" id="UP000294613">
    <property type="component" value="Unassembled WGS sequence"/>
</dbReference>
<keyword evidence="1" id="KW-0175">Coiled coil</keyword>
<proteinExistence type="predicted"/>
<evidence type="ECO:0000313" key="3">
    <source>
        <dbReference type="EMBL" id="GBU03580.1"/>
    </source>
</evidence>
<gene>
    <name evidence="4" type="ORF">EDD74_10571</name>
    <name evidence="3" type="ORF">FAEUMB_01210</name>
</gene>
<name>A0A4R3JQE2_9FIRM</name>
<evidence type="ECO:0000313" key="5">
    <source>
        <dbReference type="Proteomes" id="UP000294613"/>
    </source>
</evidence>
<dbReference type="GO" id="GO:0006260">
    <property type="term" value="P:DNA replication"/>
    <property type="evidence" value="ECO:0007669"/>
    <property type="project" value="TreeGrafter"/>
</dbReference>
<evidence type="ECO:0000256" key="1">
    <source>
        <dbReference type="SAM" id="Coils"/>
    </source>
</evidence>
<sequence length="340" mass="39281">MALKNSQYDTIMREYEQKQLHSQDVLNAHYQRVYDCIPEIRDLENAISHLSVQKARNLLEGDETALSSLKEEISMLRQKKSALLSSYGFPEDYLEPSYECADCKDTGYIGSQKCHCFKKATIDLLYTQSNLKEILAKENFNTFSLAYYSENHIDPKTGRSSLSIMRDALVVSKEFVRTFGQEFRNLFLYGDTGVGKTFLSNCIAKELIDSAYSVIYFTAFELFDIFAKSRFDKDTLADTMYGYIFDCDLLIIDDLGTELTNSFIASQLFLCLNERLLKKRSTIISTNLSLESIVEIYSERIFSRITSNYTMLRLTGDDIRIKKKLMNMEEQTCYIEKNEI</sequence>